<evidence type="ECO:0000256" key="4">
    <source>
        <dbReference type="ARBA" id="ARBA00022737"/>
    </source>
</evidence>
<evidence type="ECO:0000313" key="12">
    <source>
        <dbReference type="EMBL" id="KAK3586510.1"/>
    </source>
</evidence>
<keyword evidence="6" id="KW-0472">Membrane</keyword>
<comment type="caution">
    <text evidence="9">Lacks conserved residue(s) required for the propagation of feature annotation.</text>
</comment>
<dbReference type="PROSITE" id="PS50287">
    <property type="entry name" value="SRCR_2"/>
    <property type="match status" value="3"/>
</dbReference>
<protein>
    <recommendedName>
        <fullName evidence="11">SRCR domain-containing protein</fullName>
    </recommendedName>
</protein>
<reference evidence="12" key="2">
    <citation type="journal article" date="2021" name="Genome Biol. Evol.">
        <title>Developing a high-quality reference genome for a parasitic bivalve with doubly uniparental inheritance (Bivalvia: Unionida).</title>
        <authorList>
            <person name="Smith C.H."/>
        </authorList>
    </citation>
    <scope>NUCLEOTIDE SEQUENCE</scope>
    <source>
        <strain evidence="12">CHS0354</strain>
        <tissue evidence="12">Mantle</tissue>
    </source>
</reference>
<evidence type="ECO:0000256" key="8">
    <source>
        <dbReference type="ARBA" id="ARBA00023180"/>
    </source>
</evidence>
<keyword evidence="7 9" id="KW-1015">Disulfide bond</keyword>
<evidence type="ECO:0000256" key="9">
    <source>
        <dbReference type="PROSITE-ProRule" id="PRU00196"/>
    </source>
</evidence>
<dbReference type="PANTHER" id="PTHR19331">
    <property type="entry name" value="SCAVENGER RECEPTOR DOMAIN-CONTAINING"/>
    <property type="match status" value="1"/>
</dbReference>
<keyword evidence="5" id="KW-1133">Transmembrane helix</keyword>
<feature type="disulfide bond" evidence="9">
    <location>
        <begin position="366"/>
        <end position="376"/>
    </location>
</feature>
<dbReference type="PROSITE" id="PS00420">
    <property type="entry name" value="SRCR_1"/>
    <property type="match status" value="1"/>
</dbReference>
<keyword evidence="3" id="KW-0732">Signal</keyword>
<dbReference type="FunFam" id="3.10.250.10:FF:000006">
    <property type="entry name" value="neurotrypsin isoform X2"/>
    <property type="match status" value="1"/>
</dbReference>
<name>A0AAE0S821_9BIVA</name>
<evidence type="ECO:0000256" key="1">
    <source>
        <dbReference type="ARBA" id="ARBA00004167"/>
    </source>
</evidence>
<evidence type="ECO:0000313" key="13">
    <source>
        <dbReference type="Proteomes" id="UP001195483"/>
    </source>
</evidence>
<feature type="domain" description="SRCR" evidence="11">
    <location>
        <begin position="94"/>
        <end position="194"/>
    </location>
</feature>
<evidence type="ECO:0000259" key="11">
    <source>
        <dbReference type="PROSITE" id="PS50287"/>
    </source>
</evidence>
<evidence type="ECO:0000256" key="2">
    <source>
        <dbReference type="ARBA" id="ARBA00022692"/>
    </source>
</evidence>
<dbReference type="PANTHER" id="PTHR19331:SF487">
    <property type="entry name" value="SOLUBLE SCAVENGER RECEPTOR CYSTEINE-RICH DOMAIN-CONTAINING PROTEIN SSC5D"/>
    <property type="match status" value="1"/>
</dbReference>
<dbReference type="SUPFAM" id="SSF56487">
    <property type="entry name" value="SRCR-like"/>
    <property type="match status" value="3"/>
</dbReference>
<dbReference type="GO" id="GO:0016020">
    <property type="term" value="C:membrane"/>
    <property type="evidence" value="ECO:0007669"/>
    <property type="project" value="UniProtKB-SubCell"/>
</dbReference>
<evidence type="ECO:0000256" key="6">
    <source>
        <dbReference type="ARBA" id="ARBA00023136"/>
    </source>
</evidence>
<feature type="disulfide bond" evidence="9">
    <location>
        <begin position="260"/>
        <end position="270"/>
    </location>
</feature>
<dbReference type="FunFam" id="3.10.250.10:FF:000016">
    <property type="entry name" value="Scavenger receptor cysteine-rich protein type 12"/>
    <property type="match status" value="1"/>
</dbReference>
<keyword evidence="2" id="KW-0812">Transmembrane</keyword>
<accession>A0AAE0S821</accession>
<sequence length="397" mass="44971">MTGLQNLNQENHDLKQELESAIGVLTTLEENIKNQSQQLKEMKDELKESKAREEDQNQKLKELQDALEKNKDQSRPLKVLQDELKELKAKDLQIRLVQNDSLHAFEGRLEIFYDGEWGTVCDDNWDDNDATVVCRMLGFSYGMATTKASFGEGSGRIVLDEVDCQGHESRLDNCKYVWRRHDCGHNEDAGVICKHETSPDVRLHFELLEISHNGIWGSVCTDSFGTTEATVACRMLEYRYGYTRKARVARVGILFENVNCKGNETSIKNCKHNRWGMHDCDPNEAVGILCRDLANTDLRLTDGGFHNQGRLEIFYRGQWGTVCDDGWDDKDATVACRMLGFMYGKARIAATFGQGSGPIWLDDVRCKGNETNIEDCQHGGWGRENCSHDEDAGVVCQ</sequence>
<evidence type="ECO:0000256" key="5">
    <source>
        <dbReference type="ARBA" id="ARBA00022989"/>
    </source>
</evidence>
<evidence type="ECO:0000256" key="7">
    <source>
        <dbReference type="ARBA" id="ARBA00023157"/>
    </source>
</evidence>
<keyword evidence="4" id="KW-0677">Repeat</keyword>
<proteinExistence type="predicted"/>
<dbReference type="Pfam" id="PF00530">
    <property type="entry name" value="SRCR"/>
    <property type="match status" value="3"/>
</dbReference>
<dbReference type="SMART" id="SM00202">
    <property type="entry name" value="SR"/>
    <property type="match status" value="3"/>
</dbReference>
<gene>
    <name evidence="12" type="ORF">CHS0354_033530</name>
</gene>
<organism evidence="12 13">
    <name type="scientific">Potamilus streckersoni</name>
    <dbReference type="NCBI Taxonomy" id="2493646"/>
    <lineage>
        <taxon>Eukaryota</taxon>
        <taxon>Metazoa</taxon>
        <taxon>Spiralia</taxon>
        <taxon>Lophotrochozoa</taxon>
        <taxon>Mollusca</taxon>
        <taxon>Bivalvia</taxon>
        <taxon>Autobranchia</taxon>
        <taxon>Heteroconchia</taxon>
        <taxon>Palaeoheterodonta</taxon>
        <taxon>Unionida</taxon>
        <taxon>Unionoidea</taxon>
        <taxon>Unionidae</taxon>
        <taxon>Ambleminae</taxon>
        <taxon>Lampsilini</taxon>
        <taxon>Potamilus</taxon>
    </lineage>
</organism>
<comment type="caution">
    <text evidence="12">The sequence shown here is derived from an EMBL/GenBank/DDBJ whole genome shotgun (WGS) entry which is preliminary data.</text>
</comment>
<reference evidence="12" key="1">
    <citation type="journal article" date="2021" name="Genome Biol. Evol.">
        <title>A High-Quality Reference Genome for a Parasitic Bivalve with Doubly Uniparental Inheritance (Bivalvia: Unionida).</title>
        <authorList>
            <person name="Smith C.H."/>
        </authorList>
    </citation>
    <scope>NUCLEOTIDE SEQUENCE</scope>
    <source>
        <strain evidence="12">CHS0354</strain>
    </source>
</reference>
<evidence type="ECO:0000256" key="10">
    <source>
        <dbReference type="SAM" id="MobiDB-lite"/>
    </source>
</evidence>
<feature type="region of interest" description="Disordered" evidence="10">
    <location>
        <begin position="35"/>
        <end position="59"/>
    </location>
</feature>
<feature type="compositionally biased region" description="Basic and acidic residues" evidence="10">
    <location>
        <begin position="40"/>
        <end position="59"/>
    </location>
</feature>
<feature type="domain" description="SRCR" evidence="11">
    <location>
        <begin position="208"/>
        <end position="291"/>
    </location>
</feature>
<dbReference type="EMBL" id="JAEAOA010001965">
    <property type="protein sequence ID" value="KAK3586510.1"/>
    <property type="molecule type" value="Genomic_DNA"/>
</dbReference>
<dbReference type="InterPro" id="IPR001190">
    <property type="entry name" value="SRCR"/>
</dbReference>
<feature type="domain" description="SRCR" evidence="11">
    <location>
        <begin position="298"/>
        <end position="397"/>
    </location>
</feature>
<evidence type="ECO:0000256" key="3">
    <source>
        <dbReference type="ARBA" id="ARBA00022729"/>
    </source>
</evidence>
<reference evidence="12" key="3">
    <citation type="submission" date="2023-05" db="EMBL/GenBank/DDBJ databases">
        <authorList>
            <person name="Smith C.H."/>
        </authorList>
    </citation>
    <scope>NUCLEOTIDE SEQUENCE</scope>
    <source>
        <strain evidence="12">CHS0354</strain>
        <tissue evidence="12">Mantle</tissue>
    </source>
</reference>
<dbReference type="PRINTS" id="PR00258">
    <property type="entry name" value="SPERACTRCPTR"/>
</dbReference>
<keyword evidence="13" id="KW-1185">Reference proteome</keyword>
<dbReference type="Proteomes" id="UP001195483">
    <property type="component" value="Unassembled WGS sequence"/>
</dbReference>
<keyword evidence="8" id="KW-0325">Glycoprotein</keyword>
<feature type="disulfide bond" evidence="9">
    <location>
        <begin position="164"/>
        <end position="174"/>
    </location>
</feature>
<dbReference type="AlphaFoldDB" id="A0AAE0S821"/>
<dbReference type="FunFam" id="3.10.250.10:FF:000011">
    <property type="entry name" value="Scavenger receptor class A member 5"/>
    <property type="match status" value="1"/>
</dbReference>
<comment type="subcellular location">
    <subcellularLocation>
        <location evidence="1">Membrane</location>
        <topology evidence="1">Single-pass membrane protein</topology>
    </subcellularLocation>
</comment>
<dbReference type="InterPro" id="IPR036772">
    <property type="entry name" value="SRCR-like_dom_sf"/>
</dbReference>
<dbReference type="Gene3D" id="3.10.250.10">
    <property type="entry name" value="SRCR-like domain"/>
    <property type="match status" value="3"/>
</dbReference>